<dbReference type="Proteomes" id="UP001161497">
    <property type="component" value="Chromosome"/>
</dbReference>
<name>A0ABN8XKD9_9BACT</name>
<gene>
    <name evidence="2" type="ORF">MFUM_2226</name>
</gene>
<dbReference type="EMBL" id="OX458932">
    <property type="protein sequence ID" value="CAI9086536.1"/>
    <property type="molecule type" value="Genomic_DNA"/>
</dbReference>
<accession>A0ABN8XKD9</accession>
<evidence type="ECO:0000313" key="3">
    <source>
        <dbReference type="Proteomes" id="UP001161497"/>
    </source>
</evidence>
<evidence type="ECO:0000256" key="1">
    <source>
        <dbReference type="SAM" id="MobiDB-lite"/>
    </source>
</evidence>
<evidence type="ECO:0000313" key="2">
    <source>
        <dbReference type="EMBL" id="CAI9086536.1"/>
    </source>
</evidence>
<protein>
    <submittedName>
        <fullName evidence="2">Uncharacterized protein</fullName>
    </submittedName>
</protein>
<reference evidence="2" key="1">
    <citation type="submission" date="2023-03" db="EMBL/GenBank/DDBJ databases">
        <authorList>
            <person name="Cremers G."/>
            <person name="Picone N."/>
        </authorList>
    </citation>
    <scope>NUCLEOTIDE SEQUENCE</scope>
    <source>
        <strain evidence="2">Sample_alias</strain>
    </source>
</reference>
<proteinExistence type="predicted"/>
<sequence>MEMEEWGEISDGHGGSQGPASLVRFRVVPRSFAYLMEPISPS</sequence>
<organism evidence="2 3">
    <name type="scientific">Candidatus Methylacidiphilum fumarolicum</name>
    <dbReference type="NCBI Taxonomy" id="591154"/>
    <lineage>
        <taxon>Bacteria</taxon>
        <taxon>Pseudomonadati</taxon>
        <taxon>Verrucomicrobiota</taxon>
        <taxon>Methylacidiphilae</taxon>
        <taxon>Methylacidiphilales</taxon>
        <taxon>Methylacidiphilaceae</taxon>
        <taxon>Methylacidiphilum (ex Ratnadevi et al. 2023)</taxon>
    </lineage>
</organism>
<feature type="region of interest" description="Disordered" evidence="1">
    <location>
        <begin position="1"/>
        <end position="20"/>
    </location>
</feature>
<keyword evidence="3" id="KW-1185">Reference proteome</keyword>